<dbReference type="KEGG" id="eiv:EIN_491970"/>
<dbReference type="AlphaFoldDB" id="A0A0A1U409"/>
<name>A0A0A1U409_ENTIV</name>
<accession>A0A0A1U409</accession>
<dbReference type="Proteomes" id="UP000014680">
    <property type="component" value="Unassembled WGS sequence"/>
</dbReference>
<evidence type="ECO:0000313" key="1">
    <source>
        <dbReference type="EMBL" id="ELP88978.1"/>
    </source>
</evidence>
<sequence>MPEPVVEEEEKVAFLDEVVEKLKTIDDKTHFTEYCVLCYILALSKAEDLNNRIKPVEHVVNCFKYVNNKLNVSSAINKCDQWISTFVDNLKSNKRRASSPQKDETKEIKDEVELSLGLKEQLRLSEACEEPNM</sequence>
<dbReference type="VEuPathDB" id="AmoebaDB:EIN_491970"/>
<reference evidence="1 2" key="1">
    <citation type="submission" date="2012-10" db="EMBL/GenBank/DDBJ databases">
        <authorList>
            <person name="Zafar N."/>
            <person name="Inman J."/>
            <person name="Hall N."/>
            <person name="Lorenzi H."/>
            <person name="Caler E."/>
        </authorList>
    </citation>
    <scope>NUCLEOTIDE SEQUENCE [LARGE SCALE GENOMIC DNA]</scope>
    <source>
        <strain evidence="1 2">IP1</strain>
    </source>
</reference>
<gene>
    <name evidence="1" type="ORF">EIN_491970</name>
</gene>
<dbReference type="EMBL" id="KB206684">
    <property type="protein sequence ID" value="ELP88978.1"/>
    <property type="molecule type" value="Genomic_DNA"/>
</dbReference>
<dbReference type="OrthoDB" id="7763451at2759"/>
<dbReference type="GeneID" id="14887929"/>
<evidence type="ECO:0000313" key="2">
    <source>
        <dbReference type="Proteomes" id="UP000014680"/>
    </source>
</evidence>
<proteinExistence type="predicted"/>
<organism evidence="1 2">
    <name type="scientific">Entamoeba invadens IP1</name>
    <dbReference type="NCBI Taxonomy" id="370355"/>
    <lineage>
        <taxon>Eukaryota</taxon>
        <taxon>Amoebozoa</taxon>
        <taxon>Evosea</taxon>
        <taxon>Archamoebae</taxon>
        <taxon>Mastigamoebida</taxon>
        <taxon>Entamoebidae</taxon>
        <taxon>Entamoeba</taxon>
    </lineage>
</organism>
<dbReference type="RefSeq" id="XP_004255749.1">
    <property type="nucleotide sequence ID" value="XM_004255701.1"/>
</dbReference>
<protein>
    <submittedName>
        <fullName evidence="1">Uncharacterized protein</fullName>
    </submittedName>
</protein>
<keyword evidence="2" id="KW-1185">Reference proteome</keyword>